<protein>
    <submittedName>
        <fullName evidence="1">Uncharacterized protein</fullName>
    </submittedName>
</protein>
<dbReference type="EnsemblPlants" id="OGLUM06G14200.1">
    <property type="protein sequence ID" value="OGLUM06G14200.1"/>
    <property type="gene ID" value="OGLUM06G14200"/>
</dbReference>
<accession>A0A0E0A915</accession>
<keyword evidence="2" id="KW-1185">Reference proteome</keyword>
<dbReference type="AlphaFoldDB" id="A0A0E0A915"/>
<dbReference type="Proteomes" id="UP000026961">
    <property type="component" value="Chromosome 6"/>
</dbReference>
<name>A0A0E0A915_9ORYZ</name>
<dbReference type="HOGENOM" id="CLU_2076763_0_0_1"/>
<proteinExistence type="predicted"/>
<reference evidence="1" key="1">
    <citation type="submission" date="2015-04" db="UniProtKB">
        <authorList>
            <consortium name="EnsemblPlants"/>
        </authorList>
    </citation>
    <scope>IDENTIFICATION</scope>
</reference>
<reference evidence="1" key="2">
    <citation type="submission" date="2018-05" db="EMBL/GenBank/DDBJ databases">
        <title>OgluRS3 (Oryza glumaepatula Reference Sequence Version 3).</title>
        <authorList>
            <person name="Zhang J."/>
            <person name="Kudrna D."/>
            <person name="Lee S."/>
            <person name="Talag J."/>
            <person name="Welchert J."/>
            <person name="Wing R.A."/>
        </authorList>
    </citation>
    <scope>NUCLEOTIDE SEQUENCE [LARGE SCALE GENOMIC DNA]</scope>
</reference>
<organism evidence="1">
    <name type="scientific">Oryza glumipatula</name>
    <dbReference type="NCBI Taxonomy" id="40148"/>
    <lineage>
        <taxon>Eukaryota</taxon>
        <taxon>Viridiplantae</taxon>
        <taxon>Streptophyta</taxon>
        <taxon>Embryophyta</taxon>
        <taxon>Tracheophyta</taxon>
        <taxon>Spermatophyta</taxon>
        <taxon>Magnoliopsida</taxon>
        <taxon>Liliopsida</taxon>
        <taxon>Poales</taxon>
        <taxon>Poaceae</taxon>
        <taxon>BOP clade</taxon>
        <taxon>Oryzoideae</taxon>
        <taxon>Oryzeae</taxon>
        <taxon>Oryzinae</taxon>
        <taxon>Oryza</taxon>
    </lineage>
</organism>
<evidence type="ECO:0000313" key="1">
    <source>
        <dbReference type="EnsemblPlants" id="OGLUM06G14200.1"/>
    </source>
</evidence>
<evidence type="ECO:0000313" key="2">
    <source>
        <dbReference type="Proteomes" id="UP000026961"/>
    </source>
</evidence>
<dbReference type="Gramene" id="OGLUM06G14200.1">
    <property type="protein sequence ID" value="OGLUM06G14200.1"/>
    <property type="gene ID" value="OGLUM06G14200"/>
</dbReference>
<sequence length="118" mass="11824">MGELQDGSAAAAAAAFTFAVAAAGSDSAFLHGTTARDDAPCFPAPAAADDTRLAARCSRRVHVLISAATACRRLAPPAITLRSLAAAVVAFSLLASSLICEAFPFAGFPFCFGGGGFD</sequence>